<dbReference type="OrthoDB" id="10652914at2759"/>
<proteinExistence type="predicted"/>
<sequence length="167" mass="18851">MKQLDLLFVFSVCFGSCTIATGWLIHQDDSSLKDRGRFALRNPFLRGRAPTMFPQRTAKIRFLSSLNSRQNTMLPLYKRNIRAQFTRKRISVCPFATEKGRFPLGGCLYYYVRNPTTESSTLVENATQSPLVAAPQIYPIGLLSDRAKPKSSPWWPSLFLLGGSVGK</sequence>
<dbReference type="CTD" id="20235717"/>
<reference evidence="2 3" key="1">
    <citation type="journal article" date="2013" name="Nature">
        <title>Insights into bilaterian evolution from three spiralian genomes.</title>
        <authorList>
            <person name="Simakov O."/>
            <person name="Marletaz F."/>
            <person name="Cho S.J."/>
            <person name="Edsinger-Gonzales E."/>
            <person name="Havlak P."/>
            <person name="Hellsten U."/>
            <person name="Kuo D.H."/>
            <person name="Larsson T."/>
            <person name="Lv J."/>
            <person name="Arendt D."/>
            <person name="Savage R."/>
            <person name="Osoegawa K."/>
            <person name="de Jong P."/>
            <person name="Grimwood J."/>
            <person name="Chapman J.A."/>
            <person name="Shapiro H."/>
            <person name="Aerts A."/>
            <person name="Otillar R.P."/>
            <person name="Terry A.Y."/>
            <person name="Boore J.L."/>
            <person name="Grigoriev I.V."/>
            <person name="Lindberg D.R."/>
            <person name="Seaver E.C."/>
            <person name="Weisblat D.A."/>
            <person name="Putnam N.H."/>
            <person name="Rokhsar D.S."/>
        </authorList>
    </citation>
    <scope>NUCLEOTIDE SEQUENCE [LARGE SCALE GENOMIC DNA]</scope>
</reference>
<dbReference type="EMBL" id="KB201304">
    <property type="protein sequence ID" value="ESO97494.1"/>
    <property type="molecule type" value="Genomic_DNA"/>
</dbReference>
<dbReference type="GeneID" id="20235717"/>
<protein>
    <submittedName>
        <fullName evidence="2">Uncharacterized protein</fullName>
    </submittedName>
</protein>
<feature type="transmembrane region" description="Helical" evidence="1">
    <location>
        <begin position="6"/>
        <end position="25"/>
    </location>
</feature>
<dbReference type="Proteomes" id="UP000030746">
    <property type="component" value="Unassembled WGS sequence"/>
</dbReference>
<keyword evidence="3" id="KW-1185">Reference proteome</keyword>
<dbReference type="KEGG" id="lgi:LOTGIDRAFT_152585"/>
<gene>
    <name evidence="2" type="ORF">LOTGIDRAFT_152585</name>
</gene>
<evidence type="ECO:0000256" key="1">
    <source>
        <dbReference type="SAM" id="Phobius"/>
    </source>
</evidence>
<dbReference type="AlphaFoldDB" id="V4C741"/>
<dbReference type="RefSeq" id="XP_009051362.1">
    <property type="nucleotide sequence ID" value="XM_009053114.1"/>
</dbReference>
<dbReference type="HOGENOM" id="CLU_1596369_0_0_1"/>
<organism evidence="2 3">
    <name type="scientific">Lottia gigantea</name>
    <name type="common">Giant owl limpet</name>
    <dbReference type="NCBI Taxonomy" id="225164"/>
    <lineage>
        <taxon>Eukaryota</taxon>
        <taxon>Metazoa</taxon>
        <taxon>Spiralia</taxon>
        <taxon>Lophotrochozoa</taxon>
        <taxon>Mollusca</taxon>
        <taxon>Gastropoda</taxon>
        <taxon>Patellogastropoda</taxon>
        <taxon>Lottioidea</taxon>
        <taxon>Lottiidae</taxon>
        <taxon>Lottia</taxon>
    </lineage>
</organism>
<evidence type="ECO:0000313" key="2">
    <source>
        <dbReference type="EMBL" id="ESO97494.1"/>
    </source>
</evidence>
<keyword evidence="1" id="KW-0812">Transmembrane</keyword>
<accession>V4C741</accession>
<keyword evidence="1" id="KW-1133">Transmembrane helix</keyword>
<keyword evidence="1" id="KW-0472">Membrane</keyword>
<evidence type="ECO:0000313" key="3">
    <source>
        <dbReference type="Proteomes" id="UP000030746"/>
    </source>
</evidence>
<name>V4C741_LOTGI</name>